<evidence type="ECO:0008006" key="8">
    <source>
        <dbReference type="Google" id="ProtNLM"/>
    </source>
</evidence>
<feature type="non-terminal residue" evidence="6">
    <location>
        <position position="256"/>
    </location>
</feature>
<keyword evidence="3 5" id="KW-1133">Transmembrane helix</keyword>
<comment type="caution">
    <text evidence="6">The sequence shown here is derived from an EMBL/GenBank/DDBJ whole genome shotgun (WGS) entry which is preliminary data.</text>
</comment>
<sequence>MKPRVIIYAVCMLLTGSINTIATKWQDMTIYQGVPFQHPAFQSAAMFLGESLCLIPYFLLRWRRRQIKAQLGLAADPVKAARPRSYYVRRTLAFLVPTLYASTYQMLRGTLVLFAGILTVTILRRRLYSHHWVGLVLIVAGAAIVGAASLLAAPEEGSAAVAPGPHPPAMEAGTASQPLLSGLTARGLLGSAQGGEGLHLGLLRLRHALLAGGQQGYSAAGNTAPLFGDALVVLAQGFAALQFILEEKFLGTYRMQ</sequence>
<feature type="transmembrane region" description="Helical" evidence="5">
    <location>
        <begin position="132"/>
        <end position="153"/>
    </location>
</feature>
<keyword evidence="4 5" id="KW-0472">Membrane</keyword>
<dbReference type="PANTHER" id="PTHR13146">
    <property type="match status" value="1"/>
</dbReference>
<evidence type="ECO:0000256" key="4">
    <source>
        <dbReference type="ARBA" id="ARBA00023136"/>
    </source>
</evidence>
<dbReference type="Pfam" id="PF04142">
    <property type="entry name" value="Nuc_sug_transp"/>
    <property type="match status" value="1"/>
</dbReference>
<dbReference type="InterPro" id="IPR007271">
    <property type="entry name" value="Nuc_sug_transpt"/>
</dbReference>
<feature type="transmembrane region" description="Helical" evidence="5">
    <location>
        <begin position="44"/>
        <end position="60"/>
    </location>
</feature>
<dbReference type="GO" id="GO:0015165">
    <property type="term" value="F:pyrimidine nucleotide-sugar transmembrane transporter activity"/>
    <property type="evidence" value="ECO:0007669"/>
    <property type="project" value="InterPro"/>
</dbReference>
<keyword evidence="2 5" id="KW-0812">Transmembrane</keyword>
<name>A0A699ZIU2_HAELA</name>
<gene>
    <name evidence="6" type="ORF">HaLaN_15891</name>
</gene>
<feature type="transmembrane region" description="Helical" evidence="5">
    <location>
        <begin position="226"/>
        <end position="245"/>
    </location>
</feature>
<accession>A0A699ZIU2</accession>
<comment type="subcellular location">
    <subcellularLocation>
        <location evidence="1">Membrane</location>
        <topology evidence="1">Multi-pass membrane protein</topology>
    </subcellularLocation>
</comment>
<dbReference type="AlphaFoldDB" id="A0A699ZIU2"/>
<reference evidence="6 7" key="1">
    <citation type="submission" date="2020-02" db="EMBL/GenBank/DDBJ databases">
        <title>Draft genome sequence of Haematococcus lacustris strain NIES-144.</title>
        <authorList>
            <person name="Morimoto D."/>
            <person name="Nakagawa S."/>
            <person name="Yoshida T."/>
            <person name="Sawayama S."/>
        </authorList>
    </citation>
    <scope>NUCLEOTIDE SEQUENCE [LARGE SCALE GENOMIC DNA]</scope>
    <source>
        <strain evidence="6 7">NIES-144</strain>
    </source>
</reference>
<dbReference type="Proteomes" id="UP000485058">
    <property type="component" value="Unassembled WGS sequence"/>
</dbReference>
<protein>
    <recommendedName>
        <fullName evidence="8">Solute carrier family 35 member F6</fullName>
    </recommendedName>
</protein>
<dbReference type="PANTHER" id="PTHR13146:SF0">
    <property type="entry name" value="SOLUTE CARRIER FAMILY 35 MEMBER F6"/>
    <property type="match status" value="1"/>
</dbReference>
<evidence type="ECO:0000313" key="7">
    <source>
        <dbReference type="Proteomes" id="UP000485058"/>
    </source>
</evidence>
<dbReference type="EMBL" id="BLLF01001391">
    <property type="protein sequence ID" value="GFH19006.1"/>
    <property type="molecule type" value="Genomic_DNA"/>
</dbReference>
<organism evidence="6 7">
    <name type="scientific">Haematococcus lacustris</name>
    <name type="common">Green alga</name>
    <name type="synonym">Haematococcus pluvialis</name>
    <dbReference type="NCBI Taxonomy" id="44745"/>
    <lineage>
        <taxon>Eukaryota</taxon>
        <taxon>Viridiplantae</taxon>
        <taxon>Chlorophyta</taxon>
        <taxon>core chlorophytes</taxon>
        <taxon>Chlorophyceae</taxon>
        <taxon>CS clade</taxon>
        <taxon>Chlamydomonadales</taxon>
        <taxon>Haematococcaceae</taxon>
        <taxon>Haematococcus</taxon>
    </lineage>
</organism>
<keyword evidence="7" id="KW-1185">Reference proteome</keyword>
<feature type="non-terminal residue" evidence="6">
    <location>
        <position position="1"/>
    </location>
</feature>
<evidence type="ECO:0000256" key="2">
    <source>
        <dbReference type="ARBA" id="ARBA00022692"/>
    </source>
</evidence>
<evidence type="ECO:0000313" key="6">
    <source>
        <dbReference type="EMBL" id="GFH19006.1"/>
    </source>
</evidence>
<evidence type="ECO:0000256" key="3">
    <source>
        <dbReference type="ARBA" id="ARBA00022989"/>
    </source>
</evidence>
<evidence type="ECO:0000256" key="5">
    <source>
        <dbReference type="SAM" id="Phobius"/>
    </source>
</evidence>
<dbReference type="GO" id="GO:0000139">
    <property type="term" value="C:Golgi membrane"/>
    <property type="evidence" value="ECO:0007669"/>
    <property type="project" value="InterPro"/>
</dbReference>
<proteinExistence type="predicted"/>
<evidence type="ECO:0000256" key="1">
    <source>
        <dbReference type="ARBA" id="ARBA00004141"/>
    </source>
</evidence>